<evidence type="ECO:0000256" key="1">
    <source>
        <dbReference type="SAM" id="MobiDB-lite"/>
    </source>
</evidence>
<evidence type="ECO:0000313" key="2">
    <source>
        <dbReference type="EMBL" id="POM75748.1"/>
    </source>
</evidence>
<feature type="region of interest" description="Disordered" evidence="1">
    <location>
        <begin position="163"/>
        <end position="185"/>
    </location>
</feature>
<name>A0A2P4YD70_9STRA</name>
<evidence type="ECO:0000313" key="3">
    <source>
        <dbReference type="Proteomes" id="UP000237271"/>
    </source>
</evidence>
<organism evidence="2 3">
    <name type="scientific">Phytophthora palmivora</name>
    <dbReference type="NCBI Taxonomy" id="4796"/>
    <lineage>
        <taxon>Eukaryota</taxon>
        <taxon>Sar</taxon>
        <taxon>Stramenopiles</taxon>
        <taxon>Oomycota</taxon>
        <taxon>Peronosporomycetes</taxon>
        <taxon>Peronosporales</taxon>
        <taxon>Peronosporaceae</taxon>
        <taxon>Phytophthora</taxon>
    </lineage>
</organism>
<gene>
    <name evidence="2" type="ORF">PHPALM_7107</name>
</gene>
<comment type="caution">
    <text evidence="2">The sequence shown here is derived from an EMBL/GenBank/DDBJ whole genome shotgun (WGS) entry which is preliminary data.</text>
</comment>
<proteinExistence type="predicted"/>
<accession>A0A2P4YD70</accession>
<reference evidence="2 3" key="1">
    <citation type="journal article" date="2017" name="Genome Biol. Evol.">
        <title>Phytophthora megakarya and P. palmivora, closely related causal agents of cacao black pod rot, underwent increases in genome sizes and gene numbers by different mechanisms.</title>
        <authorList>
            <person name="Ali S.S."/>
            <person name="Shao J."/>
            <person name="Lary D.J."/>
            <person name="Kronmiller B."/>
            <person name="Shen D."/>
            <person name="Strem M.D."/>
            <person name="Amoako-Attah I."/>
            <person name="Akrofi A.Y."/>
            <person name="Begoude B.A."/>
            <person name="Ten Hoopen G.M."/>
            <person name="Coulibaly K."/>
            <person name="Kebe B.I."/>
            <person name="Melnick R.L."/>
            <person name="Guiltinan M.J."/>
            <person name="Tyler B.M."/>
            <person name="Meinhardt L.W."/>
            <person name="Bailey B.A."/>
        </authorList>
    </citation>
    <scope>NUCLEOTIDE SEQUENCE [LARGE SCALE GENOMIC DNA]</scope>
    <source>
        <strain evidence="3">sbr112.9</strain>
    </source>
</reference>
<sequence>MRYHFIREHEQRKEVILQYVISKENVADTMTKKLQRSQFEYLRKELNVKLHWGPSVSTPPSSPGRVFDCTTSGSKRIPSAIDRLKIKSQRMLLFKHTALAEERKVDCKNKLDEARKVRIYMIEYVARLVGGMNVRIANVTAVKYNKKSSPEVADVQIVERSVANKQSSGWNKKNKLTESDGDVAD</sequence>
<protein>
    <submittedName>
        <fullName evidence="2">Polyprotein</fullName>
    </submittedName>
</protein>
<dbReference type="EMBL" id="NCKW01003664">
    <property type="protein sequence ID" value="POM75748.1"/>
    <property type="molecule type" value="Genomic_DNA"/>
</dbReference>
<keyword evidence="3" id="KW-1185">Reference proteome</keyword>
<dbReference type="Proteomes" id="UP000237271">
    <property type="component" value="Unassembled WGS sequence"/>
</dbReference>
<dbReference type="AlphaFoldDB" id="A0A2P4YD70"/>